<evidence type="ECO:0000313" key="2">
    <source>
        <dbReference type="Proteomes" id="UP000182192"/>
    </source>
</evidence>
<proteinExistence type="predicted"/>
<reference evidence="1 2" key="1">
    <citation type="submission" date="2016-10" db="EMBL/GenBank/DDBJ databases">
        <authorList>
            <person name="de Groot N.N."/>
        </authorList>
    </citation>
    <scope>NUCLEOTIDE SEQUENCE [LARGE SCALE GENOMIC DNA]</scope>
    <source>
        <strain evidence="1 2">AR67</strain>
    </source>
</reference>
<evidence type="ECO:0008006" key="3">
    <source>
        <dbReference type="Google" id="ProtNLM"/>
    </source>
</evidence>
<sequence length="119" mass="14326">MFGAALIFFIIDNINELKCLFGFVPEEIEYDDEKLKQYSNNCTFLYNFKDQILNRTNHTSGVVLYSLYYWQHKYIERMHELSYSDASYEQWNFKTMEQIEYTCGKVDLALLEKIENNEI</sequence>
<gene>
    <name evidence="1" type="ORF">SAMN02910406_03482</name>
</gene>
<name>A0A1I1QRL2_RUMAL</name>
<evidence type="ECO:0000313" key="1">
    <source>
        <dbReference type="EMBL" id="SFD24675.1"/>
    </source>
</evidence>
<dbReference type="AlphaFoldDB" id="A0A1I1QRL2"/>
<organism evidence="1 2">
    <name type="scientific">Ruminococcus albus</name>
    <dbReference type="NCBI Taxonomy" id="1264"/>
    <lineage>
        <taxon>Bacteria</taxon>
        <taxon>Bacillati</taxon>
        <taxon>Bacillota</taxon>
        <taxon>Clostridia</taxon>
        <taxon>Eubacteriales</taxon>
        <taxon>Oscillospiraceae</taxon>
        <taxon>Ruminococcus</taxon>
    </lineage>
</organism>
<dbReference type="Proteomes" id="UP000182192">
    <property type="component" value="Unassembled WGS sequence"/>
</dbReference>
<dbReference type="EMBL" id="FOKQ01000052">
    <property type="protein sequence ID" value="SFD24675.1"/>
    <property type="molecule type" value="Genomic_DNA"/>
</dbReference>
<protein>
    <recommendedName>
        <fullName evidence="3">PIR Superfamily Protein</fullName>
    </recommendedName>
</protein>
<accession>A0A1I1QRL2</accession>
<dbReference type="RefSeq" id="WP_074963243.1">
    <property type="nucleotide sequence ID" value="NZ_FOKQ01000052.1"/>
</dbReference>